<dbReference type="PANTHER" id="PTHR42759:SF1">
    <property type="entry name" value="MAGNESIUM-CHELATASE SUBUNIT CHLD"/>
    <property type="match status" value="1"/>
</dbReference>
<accession>U2TP12</accession>
<dbReference type="PATRIC" id="fig|1125712.3.peg.1542"/>
<dbReference type="InterPro" id="IPR050764">
    <property type="entry name" value="CbbQ/NirQ/NorQ/GpvN"/>
</dbReference>
<evidence type="ECO:0000259" key="1">
    <source>
        <dbReference type="Pfam" id="PF07728"/>
    </source>
</evidence>
<reference evidence="2 3" key="1">
    <citation type="submission" date="2013-08" db="EMBL/GenBank/DDBJ databases">
        <authorList>
            <person name="Durkin A.S."/>
            <person name="Haft D.R."/>
            <person name="McCorrison J."/>
            <person name="Torralba M."/>
            <person name="Gillis M."/>
            <person name="Haft D.H."/>
            <person name="Methe B."/>
            <person name="Sutton G."/>
            <person name="Nelson K.E."/>
        </authorList>
    </citation>
    <scope>NUCLEOTIDE SEQUENCE [LARGE SCALE GENOMIC DNA]</scope>
    <source>
        <strain evidence="2 3">F0195</strain>
    </source>
</reference>
<sequence>MRKILEFLQSEGVSGELLDGIRAFRQEGDVSEELAGRVPRLGQYYLGTEVWERAIAAVLCGKNLLLAGPKATGKNVLAESLAQAFGRPVWNISFHIGADAASLVGTDTYDGQRVVFRPGPVTLCARHGGFGVFDEINMARNEAMAVLHSVLDFRRVLDVPGYDMVRLDPRTRFIATMNYDYAGTRELNEALASRFVVLDMPLISEGDLDRLFGESFPDLRSEARSQFVALFFELDRKATSAEVSGKAADLRGLLDAVDLMRRGVTAGTALAMCISNKTFDPYERGLVQDVIDARIDPTQRGADLFA</sequence>
<dbReference type="eggNOG" id="COG0714">
    <property type="taxonomic scope" value="Bacteria"/>
</dbReference>
<dbReference type="Gene3D" id="3.40.50.300">
    <property type="entry name" value="P-loop containing nucleotide triphosphate hydrolases"/>
    <property type="match status" value="1"/>
</dbReference>
<dbReference type="SUPFAM" id="SSF52540">
    <property type="entry name" value="P-loop containing nucleoside triphosphate hydrolases"/>
    <property type="match status" value="1"/>
</dbReference>
<dbReference type="InterPro" id="IPR011704">
    <property type="entry name" value="ATPase_dyneun-rel_AAA"/>
</dbReference>
<dbReference type="STRING" id="1125712.HMPREF1316_1830"/>
<dbReference type="RefSeq" id="WP_021726373.1">
    <property type="nucleotide sequence ID" value="NZ_AWEZ01000050.1"/>
</dbReference>
<organism evidence="2 3">
    <name type="scientific">Olsenella profusa F0195</name>
    <dbReference type="NCBI Taxonomy" id="1125712"/>
    <lineage>
        <taxon>Bacteria</taxon>
        <taxon>Bacillati</taxon>
        <taxon>Actinomycetota</taxon>
        <taxon>Coriobacteriia</taxon>
        <taxon>Coriobacteriales</taxon>
        <taxon>Atopobiaceae</taxon>
        <taxon>Olsenella</taxon>
    </lineage>
</organism>
<dbReference type="GO" id="GO:0005524">
    <property type="term" value="F:ATP binding"/>
    <property type="evidence" value="ECO:0007669"/>
    <property type="project" value="InterPro"/>
</dbReference>
<proteinExistence type="predicted"/>
<dbReference type="EMBL" id="AWEZ01000050">
    <property type="protein sequence ID" value="ERL07863.1"/>
    <property type="molecule type" value="Genomic_DNA"/>
</dbReference>
<dbReference type="PANTHER" id="PTHR42759">
    <property type="entry name" value="MOXR FAMILY PROTEIN"/>
    <property type="match status" value="1"/>
</dbReference>
<dbReference type="OrthoDB" id="9808317at2"/>
<dbReference type="AlphaFoldDB" id="U2TP12"/>
<evidence type="ECO:0000313" key="3">
    <source>
        <dbReference type="Proteomes" id="UP000016638"/>
    </source>
</evidence>
<evidence type="ECO:0000313" key="2">
    <source>
        <dbReference type="EMBL" id="ERL07863.1"/>
    </source>
</evidence>
<gene>
    <name evidence="2" type="ORF">HMPREF1316_1830</name>
</gene>
<dbReference type="Proteomes" id="UP000016638">
    <property type="component" value="Unassembled WGS sequence"/>
</dbReference>
<dbReference type="GO" id="GO:0016887">
    <property type="term" value="F:ATP hydrolysis activity"/>
    <property type="evidence" value="ECO:0007669"/>
    <property type="project" value="InterPro"/>
</dbReference>
<keyword evidence="3" id="KW-1185">Reference proteome</keyword>
<name>U2TP12_9ACTN</name>
<dbReference type="InterPro" id="IPR027417">
    <property type="entry name" value="P-loop_NTPase"/>
</dbReference>
<feature type="domain" description="ATPase dynein-related AAA" evidence="1">
    <location>
        <begin position="63"/>
        <end position="195"/>
    </location>
</feature>
<dbReference type="Pfam" id="PF07728">
    <property type="entry name" value="AAA_5"/>
    <property type="match status" value="1"/>
</dbReference>
<protein>
    <recommendedName>
        <fullName evidence="1">ATPase dynein-related AAA domain-containing protein</fullName>
    </recommendedName>
</protein>
<comment type="caution">
    <text evidence="2">The sequence shown here is derived from an EMBL/GenBank/DDBJ whole genome shotgun (WGS) entry which is preliminary data.</text>
</comment>